<organism evidence="2">
    <name type="scientific">Lygus hesperus</name>
    <name type="common">Western plant bug</name>
    <dbReference type="NCBI Taxonomy" id="30085"/>
    <lineage>
        <taxon>Eukaryota</taxon>
        <taxon>Metazoa</taxon>
        <taxon>Ecdysozoa</taxon>
        <taxon>Arthropoda</taxon>
        <taxon>Hexapoda</taxon>
        <taxon>Insecta</taxon>
        <taxon>Pterygota</taxon>
        <taxon>Neoptera</taxon>
        <taxon>Paraneoptera</taxon>
        <taxon>Hemiptera</taxon>
        <taxon>Heteroptera</taxon>
        <taxon>Panheteroptera</taxon>
        <taxon>Cimicomorpha</taxon>
        <taxon>Miridae</taxon>
        <taxon>Mirini</taxon>
        <taxon>Lygus</taxon>
    </lineage>
</organism>
<proteinExistence type="predicted"/>
<dbReference type="AlphaFoldDB" id="A0A0K8S3Z5"/>
<evidence type="ECO:0000259" key="1">
    <source>
        <dbReference type="Pfam" id="PF14529"/>
    </source>
</evidence>
<feature type="non-terminal residue" evidence="2">
    <location>
        <position position="113"/>
    </location>
</feature>
<dbReference type="Pfam" id="PF14529">
    <property type="entry name" value="Exo_endo_phos_2"/>
    <property type="match status" value="1"/>
</dbReference>
<dbReference type="SUPFAM" id="SSF56219">
    <property type="entry name" value="DNase I-like"/>
    <property type="match status" value="1"/>
</dbReference>
<feature type="non-terminal residue" evidence="2">
    <location>
        <position position="1"/>
    </location>
</feature>
<dbReference type="InterPro" id="IPR005135">
    <property type="entry name" value="Endo/exonuclease/phosphatase"/>
</dbReference>
<dbReference type="EMBL" id="GBRD01017933">
    <property type="protein sequence ID" value="JAG47894.1"/>
    <property type="molecule type" value="Transcribed_RNA"/>
</dbReference>
<accession>A0A0K8S3Z5</accession>
<feature type="domain" description="Endonuclease/exonuclease/phosphatase" evidence="1">
    <location>
        <begin position="4"/>
        <end position="94"/>
    </location>
</feature>
<dbReference type="Gene3D" id="3.60.10.10">
    <property type="entry name" value="Endonuclease/exonuclease/phosphatase"/>
    <property type="match status" value="1"/>
</dbReference>
<evidence type="ECO:0000313" key="2">
    <source>
        <dbReference type="EMBL" id="JAG47894.1"/>
    </source>
</evidence>
<protein>
    <recommendedName>
        <fullName evidence="1">Endonuclease/exonuclease/phosphatase domain-containing protein</fullName>
    </recommendedName>
</protein>
<dbReference type="GO" id="GO:0003824">
    <property type="term" value="F:catalytic activity"/>
    <property type="evidence" value="ECO:0007669"/>
    <property type="project" value="InterPro"/>
</dbReference>
<sequence length="113" mass="12540">PGYHSSTMFEEYFNQIESLSNSYPDYNILINGDFNLPGSCWDGSNDDGLSLLPGDKGRVLLDFMQLLSLKQYNRYANSSNNLLDLCLSSIGILTLNAVSTPIFSIDPAHPPFE</sequence>
<reference evidence="2" key="1">
    <citation type="submission" date="2014-09" db="EMBL/GenBank/DDBJ databases">
        <authorList>
            <person name="Magalhaes I.L.F."/>
            <person name="Oliveira U."/>
            <person name="Santos F.R."/>
            <person name="Vidigal T.H.D.A."/>
            <person name="Brescovit A.D."/>
            <person name="Santos A.J."/>
        </authorList>
    </citation>
    <scope>NUCLEOTIDE SEQUENCE</scope>
</reference>
<dbReference type="InterPro" id="IPR036691">
    <property type="entry name" value="Endo/exonu/phosph_ase_sf"/>
</dbReference>
<name>A0A0K8S3Z5_LYGHE</name>